<feature type="compositionally biased region" description="Low complexity" evidence="2">
    <location>
        <begin position="259"/>
        <end position="273"/>
    </location>
</feature>
<keyword evidence="3" id="KW-0812">Transmembrane</keyword>
<dbReference type="Pfam" id="PF04082">
    <property type="entry name" value="Fungal_trans"/>
    <property type="match status" value="1"/>
</dbReference>
<organism evidence="5 6">
    <name type="scientific">Fusarium floridanum</name>
    <dbReference type="NCBI Taxonomy" id="1325733"/>
    <lineage>
        <taxon>Eukaryota</taxon>
        <taxon>Fungi</taxon>
        <taxon>Dikarya</taxon>
        <taxon>Ascomycota</taxon>
        <taxon>Pezizomycotina</taxon>
        <taxon>Sordariomycetes</taxon>
        <taxon>Hypocreomycetidae</taxon>
        <taxon>Hypocreales</taxon>
        <taxon>Nectriaceae</taxon>
        <taxon>Fusarium</taxon>
        <taxon>Fusarium solani species complex</taxon>
    </lineage>
</organism>
<feature type="domain" description="Xylanolytic transcriptional activator regulatory" evidence="4">
    <location>
        <begin position="610"/>
        <end position="683"/>
    </location>
</feature>
<dbReference type="InterPro" id="IPR050987">
    <property type="entry name" value="AtrR-like"/>
</dbReference>
<evidence type="ECO:0000256" key="2">
    <source>
        <dbReference type="SAM" id="MobiDB-lite"/>
    </source>
</evidence>
<evidence type="ECO:0000313" key="6">
    <source>
        <dbReference type="Proteomes" id="UP000287972"/>
    </source>
</evidence>
<dbReference type="GO" id="GO:0008270">
    <property type="term" value="F:zinc ion binding"/>
    <property type="evidence" value="ECO:0007669"/>
    <property type="project" value="InterPro"/>
</dbReference>
<comment type="caution">
    <text evidence="5">The sequence shown here is derived from an EMBL/GenBank/DDBJ whole genome shotgun (WGS) entry which is preliminary data.</text>
</comment>
<dbReference type="Proteomes" id="UP000287972">
    <property type="component" value="Unassembled WGS sequence"/>
</dbReference>
<accession>A0A428RTT3</accession>
<evidence type="ECO:0000256" key="3">
    <source>
        <dbReference type="SAM" id="Phobius"/>
    </source>
</evidence>
<dbReference type="GO" id="GO:0006351">
    <property type="term" value="P:DNA-templated transcription"/>
    <property type="evidence" value="ECO:0007669"/>
    <property type="project" value="InterPro"/>
</dbReference>
<dbReference type="InterPro" id="IPR007219">
    <property type="entry name" value="XnlR_reg_dom"/>
</dbReference>
<keyword evidence="6" id="KW-1185">Reference proteome</keyword>
<protein>
    <recommendedName>
        <fullName evidence="4">Xylanolytic transcriptional activator regulatory domain-containing protein</fullName>
    </recommendedName>
</protein>
<feature type="transmembrane region" description="Helical" evidence="3">
    <location>
        <begin position="302"/>
        <end position="327"/>
    </location>
</feature>
<dbReference type="GO" id="GO:0003700">
    <property type="term" value="F:DNA-binding transcription factor activity"/>
    <property type="evidence" value="ECO:0007669"/>
    <property type="project" value="InterPro"/>
</dbReference>
<evidence type="ECO:0000256" key="1">
    <source>
        <dbReference type="ARBA" id="ARBA00023242"/>
    </source>
</evidence>
<proteinExistence type="predicted"/>
<evidence type="ECO:0000313" key="5">
    <source>
        <dbReference type="EMBL" id="RSL80964.1"/>
    </source>
</evidence>
<dbReference type="PANTHER" id="PTHR46910">
    <property type="entry name" value="TRANSCRIPTION FACTOR PDR1"/>
    <property type="match status" value="1"/>
</dbReference>
<keyword evidence="3" id="KW-1133">Transmembrane helix</keyword>
<sequence>MRMLQYRIDSICDDSFTYQLSLYSPDCVSFMALDILDFGIGECSLQVDRKELSAVSGFFAKVFDPGDHNEQFINGLDPEMFRLFLGWVKDRDVGSAAYRKEPWLSFTANAWVLSTQIDAPEFGHFCLKAFMSNCALAPFGPWQYVQKYTPSDSPIHRFSNHYIAWNVSLLSGTPSEFDDLAAASLAAQAKGDIEDPRLYECAHWYSPCGDRVDSVCEHSPEFMKEKKPQRLSTPIFHTPIVYTADRGISLEVPGSRRGSQSARPPSSRLSSSRQNRHSRVSYEFRSLSPDSSNSSISPKRRFWLRFASSLTHFTFLSTTMALCAVILPNESDGIRSGTRFYSIFCVSAGVLCSLLPKHGILVYMLLALGDGIALAINTKSCSIGESTKEGIPSGIIAESSKAADPTEAPLTNPLALRTANWAPARHGNMLFMGTSSNWAFGRRVLTMAHETLTGEPLPIDNLLFDGHVYDLGWDGLKENCSQEEFDFSTLPAREFALYLINSVQFRCGTLFQLYDEDKFMRQFEQFHGNSDENEPMSPLWYVHYLILLAFGKAFVVQISKSASPPGSELFVQAMKMMPDLVLLDCCPIEKIQVLCSTALYLQCIFCRPAAHHVICQAISMALQTGIHTEMKSQYLDEKYVQRCRLVWSTLYILERYMASLLGVPLMVAEEYISTPYPVCPRNKQRTATLEIQIKISKILSKIHLSVYGTEGQLDSRYLDATRSVLRSFSEIADQLNNSFAIGMNENASGISRISAHLHLQYHQCIVLTTRPLLYTFLQSRLGQADASLLDRLKSESVRRLVQICLESSYRIIKILSVLLGQGLLENFLPFDLDAAFTSTIAIIMAATIDASLVTDYNHWIQKSYAVLDEISSRGNTVALHIGSELRQLEDTLDHLRMREGWLTMSFAVGGSPLDTTQDGTDIPMPSPGGALGTGFLGESPMNFGLSPGQLLELANSLDIDSFLVPMASPDDAQL</sequence>
<feature type="region of interest" description="Disordered" evidence="2">
    <location>
        <begin position="251"/>
        <end position="296"/>
    </location>
</feature>
<keyword evidence="1" id="KW-0539">Nucleus</keyword>
<dbReference type="CDD" id="cd12148">
    <property type="entry name" value="fungal_TF_MHR"/>
    <property type="match status" value="1"/>
</dbReference>
<gene>
    <name evidence="5" type="ORF">CEP51_006186</name>
</gene>
<dbReference type="GO" id="GO:0003677">
    <property type="term" value="F:DNA binding"/>
    <property type="evidence" value="ECO:0007669"/>
    <property type="project" value="InterPro"/>
</dbReference>
<dbReference type="PANTHER" id="PTHR46910:SF32">
    <property type="entry name" value="TRANSCRIPTION FACTOR DOMAIN-CONTAINING PROTEIN-RELATED"/>
    <property type="match status" value="1"/>
</dbReference>
<keyword evidence="3" id="KW-0472">Membrane</keyword>
<feature type="compositionally biased region" description="Low complexity" evidence="2">
    <location>
        <begin position="286"/>
        <end position="296"/>
    </location>
</feature>
<dbReference type="AlphaFoldDB" id="A0A428RTT3"/>
<dbReference type="SMART" id="SM00906">
    <property type="entry name" value="Fungal_trans"/>
    <property type="match status" value="1"/>
</dbReference>
<name>A0A428RTT3_9HYPO</name>
<dbReference type="EMBL" id="NKCL01000132">
    <property type="protein sequence ID" value="RSL80964.1"/>
    <property type="molecule type" value="Genomic_DNA"/>
</dbReference>
<evidence type="ECO:0000259" key="4">
    <source>
        <dbReference type="SMART" id="SM00906"/>
    </source>
</evidence>
<feature type="transmembrane region" description="Helical" evidence="3">
    <location>
        <begin position="339"/>
        <end position="355"/>
    </location>
</feature>
<reference evidence="5 6" key="1">
    <citation type="submission" date="2017-06" db="EMBL/GenBank/DDBJ databases">
        <title>Comparative genomic analysis of Ambrosia Fusariam Clade fungi.</title>
        <authorList>
            <person name="Stajich J.E."/>
            <person name="Carrillo J."/>
            <person name="Kijimoto T."/>
            <person name="Eskalen A."/>
            <person name="O'Donnell K."/>
            <person name="Kasson M."/>
        </authorList>
    </citation>
    <scope>NUCLEOTIDE SEQUENCE [LARGE SCALE GENOMIC DNA]</scope>
    <source>
        <strain evidence="5 6">NRRL62606</strain>
    </source>
</reference>